<protein>
    <recommendedName>
        <fullName evidence="3">FAD assembly factor SdhE</fullName>
    </recommendedName>
</protein>
<organism evidence="1 2">
    <name type="scientific">Terrimonas ginsenosidimutans</name>
    <dbReference type="NCBI Taxonomy" id="2908004"/>
    <lineage>
        <taxon>Bacteria</taxon>
        <taxon>Pseudomonadati</taxon>
        <taxon>Bacteroidota</taxon>
        <taxon>Chitinophagia</taxon>
        <taxon>Chitinophagales</taxon>
        <taxon>Chitinophagaceae</taxon>
        <taxon>Terrimonas</taxon>
    </lineage>
</organism>
<dbReference type="RefSeq" id="WP_237868015.1">
    <property type="nucleotide sequence ID" value="NZ_JAKLTR010000001.1"/>
</dbReference>
<comment type="caution">
    <text evidence="1">The sequence shown here is derived from an EMBL/GenBank/DDBJ whole genome shotgun (WGS) entry which is preliminary data.</text>
</comment>
<dbReference type="EMBL" id="JAKLTR010000001">
    <property type="protein sequence ID" value="MCG2612786.1"/>
    <property type="molecule type" value="Genomic_DNA"/>
</dbReference>
<sequence>MPGDLPDKALLSKIILLRSQKQTQEYLLDDLRMDEELLRELDFNTMKSCLSDAPKRESLSMLLKTIQSL</sequence>
<evidence type="ECO:0000313" key="1">
    <source>
        <dbReference type="EMBL" id="MCG2612786.1"/>
    </source>
</evidence>
<gene>
    <name evidence="1" type="ORF">LZZ85_00785</name>
</gene>
<keyword evidence="2" id="KW-1185">Reference proteome</keyword>
<evidence type="ECO:0000313" key="2">
    <source>
        <dbReference type="Proteomes" id="UP001165367"/>
    </source>
</evidence>
<proteinExistence type="predicted"/>
<evidence type="ECO:0008006" key="3">
    <source>
        <dbReference type="Google" id="ProtNLM"/>
    </source>
</evidence>
<reference evidence="1" key="1">
    <citation type="submission" date="2022-01" db="EMBL/GenBank/DDBJ databases">
        <authorList>
            <person name="Jo J.-H."/>
            <person name="Im W.-T."/>
        </authorList>
    </citation>
    <scope>NUCLEOTIDE SEQUENCE</scope>
    <source>
        <strain evidence="1">NA20</strain>
    </source>
</reference>
<dbReference type="Proteomes" id="UP001165367">
    <property type="component" value="Unassembled WGS sequence"/>
</dbReference>
<name>A0ABS9KKE3_9BACT</name>
<accession>A0ABS9KKE3</accession>